<dbReference type="GO" id="GO:0015562">
    <property type="term" value="F:efflux transmembrane transporter activity"/>
    <property type="evidence" value="ECO:0007669"/>
    <property type="project" value="InterPro"/>
</dbReference>
<dbReference type="EMBL" id="QGDT01000003">
    <property type="protein sequence ID" value="PWJ58666.1"/>
    <property type="molecule type" value="Genomic_DNA"/>
</dbReference>
<evidence type="ECO:0000313" key="6">
    <source>
        <dbReference type="EMBL" id="PWJ58666.1"/>
    </source>
</evidence>
<evidence type="ECO:0000256" key="3">
    <source>
        <dbReference type="ARBA" id="ARBA00022692"/>
    </source>
</evidence>
<evidence type="ECO:0000313" key="7">
    <source>
        <dbReference type="Proteomes" id="UP000245880"/>
    </source>
</evidence>
<keyword evidence="2" id="KW-1134">Transmembrane beta strand</keyword>
<dbReference type="GO" id="GO:1990281">
    <property type="term" value="C:efflux pump complex"/>
    <property type="evidence" value="ECO:0007669"/>
    <property type="project" value="TreeGrafter"/>
</dbReference>
<accession>A0A316AM62</accession>
<dbReference type="GO" id="GO:0015288">
    <property type="term" value="F:porin activity"/>
    <property type="evidence" value="ECO:0007669"/>
    <property type="project" value="TreeGrafter"/>
</dbReference>
<evidence type="ECO:0000256" key="4">
    <source>
        <dbReference type="ARBA" id="ARBA00023136"/>
    </source>
</evidence>
<gene>
    <name evidence="6" type="ORF">CLV98_10331</name>
</gene>
<reference evidence="6 7" key="1">
    <citation type="submission" date="2018-03" db="EMBL/GenBank/DDBJ databases">
        <title>Genomic Encyclopedia of Archaeal and Bacterial Type Strains, Phase II (KMG-II): from individual species to whole genera.</title>
        <authorList>
            <person name="Goeker M."/>
        </authorList>
    </citation>
    <scope>NUCLEOTIDE SEQUENCE [LARGE SCALE GENOMIC DNA]</scope>
    <source>
        <strain evidence="6 7">DSM 100346</strain>
    </source>
</reference>
<evidence type="ECO:0000256" key="2">
    <source>
        <dbReference type="ARBA" id="ARBA00022452"/>
    </source>
</evidence>
<dbReference type="OrthoDB" id="920360at2"/>
<dbReference type="AlphaFoldDB" id="A0A316AM62"/>
<dbReference type="PANTHER" id="PTHR30026">
    <property type="entry name" value="OUTER MEMBRANE PROTEIN TOLC"/>
    <property type="match status" value="1"/>
</dbReference>
<name>A0A316AM62_9BACT</name>
<dbReference type="Gene3D" id="1.20.1600.10">
    <property type="entry name" value="Outer membrane efflux proteins (OEP)"/>
    <property type="match status" value="1"/>
</dbReference>
<keyword evidence="4" id="KW-0472">Membrane</keyword>
<dbReference type="PANTHER" id="PTHR30026:SF20">
    <property type="entry name" value="OUTER MEMBRANE PROTEIN TOLC"/>
    <property type="match status" value="1"/>
</dbReference>
<keyword evidence="7" id="KW-1185">Reference proteome</keyword>
<evidence type="ECO:0000256" key="1">
    <source>
        <dbReference type="ARBA" id="ARBA00004442"/>
    </source>
</evidence>
<evidence type="ECO:0000256" key="5">
    <source>
        <dbReference type="ARBA" id="ARBA00023237"/>
    </source>
</evidence>
<protein>
    <submittedName>
        <fullName evidence="6">Outer membrane protein TolC</fullName>
    </submittedName>
</protein>
<organism evidence="6 7">
    <name type="scientific">Dyadobacter jejuensis</name>
    <dbReference type="NCBI Taxonomy" id="1082580"/>
    <lineage>
        <taxon>Bacteria</taxon>
        <taxon>Pseudomonadati</taxon>
        <taxon>Bacteroidota</taxon>
        <taxon>Cytophagia</taxon>
        <taxon>Cytophagales</taxon>
        <taxon>Spirosomataceae</taxon>
        <taxon>Dyadobacter</taxon>
    </lineage>
</organism>
<keyword evidence="3" id="KW-0812">Transmembrane</keyword>
<proteinExistence type="predicted"/>
<dbReference type="SUPFAM" id="SSF56954">
    <property type="entry name" value="Outer membrane efflux proteins (OEP)"/>
    <property type="match status" value="1"/>
</dbReference>
<dbReference type="GO" id="GO:0009279">
    <property type="term" value="C:cell outer membrane"/>
    <property type="evidence" value="ECO:0007669"/>
    <property type="project" value="UniProtKB-SubCell"/>
</dbReference>
<sequence length="429" mass="48544">MSYVNTENCRSMIPNIKLIIGLLIMAWPGLVHAQDPRVLSLDTIISRISRNNSLLQSYALKAESYAHSADAATAWMAPMVGVGTFMTPYPGQNLGEGVGKGNVMFEIAQDIPNRAKLEAKRNFIGSQADVERATREVTLNTYKAMAKRLYYNWLIADARIGVLQENERLLVLMKKIEEVRYPYNQVALGGVYQAEAKILENRNRMVMQEGIIGKAKGYLNSLMNAEGSHDFTIDTTLHPKFLPTVTYDTTLLADTRKDIFQMDARIRTMKLNIVSSRQQKKPDFKIRFDHMSSLSAMMPNAFSVMGMMSIPIAPWASKMYQSDIKAMQLNVAGMQKERAAKLVETQGALVGMQAEIGSIQQRLATMEQKIIPALQKSMDAYFANYQENKEKLSVVIDAWEALTMMKMTVLDEKLKLYERIADYEKELYR</sequence>
<dbReference type="InterPro" id="IPR051906">
    <property type="entry name" value="TolC-like"/>
</dbReference>
<keyword evidence="5" id="KW-0998">Cell outer membrane</keyword>
<comment type="subcellular location">
    <subcellularLocation>
        <location evidence="1">Cell outer membrane</location>
    </subcellularLocation>
</comment>
<comment type="caution">
    <text evidence="6">The sequence shown here is derived from an EMBL/GenBank/DDBJ whole genome shotgun (WGS) entry which is preliminary data.</text>
</comment>
<dbReference type="Proteomes" id="UP000245880">
    <property type="component" value="Unassembled WGS sequence"/>
</dbReference>